<dbReference type="GO" id="GO:0006225">
    <property type="term" value="P:UDP biosynthetic process"/>
    <property type="evidence" value="ECO:0007669"/>
    <property type="project" value="TreeGrafter"/>
</dbReference>
<dbReference type="Gene3D" id="1.10.10.60">
    <property type="entry name" value="Homeodomain-like"/>
    <property type="match status" value="1"/>
</dbReference>
<evidence type="ECO:0000256" key="6">
    <source>
        <dbReference type="SAM" id="Coils"/>
    </source>
</evidence>
<reference evidence="10" key="1">
    <citation type="submission" date="2023-03" db="EMBL/GenBank/DDBJ databases">
        <title>Chromosome-scale reference genome and RAD-based genetic map of yellow starthistle (Centaurea solstitialis) reveal putative structural variation and QTLs associated with invader traits.</title>
        <authorList>
            <person name="Reatini B."/>
            <person name="Cang F.A."/>
            <person name="Jiang Q."/>
            <person name="Mckibben M.T.W."/>
            <person name="Barker M.S."/>
            <person name="Rieseberg L.H."/>
            <person name="Dlugosch K.M."/>
        </authorList>
    </citation>
    <scope>NUCLEOTIDE SEQUENCE</scope>
    <source>
        <strain evidence="10">CAN-66</strain>
        <tissue evidence="10">Leaf</tissue>
    </source>
</reference>
<feature type="compositionally biased region" description="Pro residues" evidence="7">
    <location>
        <begin position="50"/>
        <end position="62"/>
    </location>
</feature>
<dbReference type="EMBL" id="JARYMX010000003">
    <property type="protein sequence ID" value="KAJ9559164.1"/>
    <property type="molecule type" value="Genomic_DNA"/>
</dbReference>
<evidence type="ECO:0000259" key="9">
    <source>
        <dbReference type="Pfam" id="PF13837"/>
    </source>
</evidence>
<accession>A0AA38TFP2</accession>
<evidence type="ECO:0000256" key="2">
    <source>
        <dbReference type="ARBA" id="ARBA00007614"/>
    </source>
</evidence>
<dbReference type="InterPro" id="IPR036393">
    <property type="entry name" value="AceGlu_kinase-like_sf"/>
</dbReference>
<feature type="domain" description="Aspartate/glutamate/uridylate kinase" evidence="8">
    <location>
        <begin position="429"/>
        <end position="494"/>
    </location>
</feature>
<dbReference type="GO" id="GO:0033862">
    <property type="term" value="F:UMP kinase activity"/>
    <property type="evidence" value="ECO:0007669"/>
    <property type="project" value="UniProtKB-EC"/>
</dbReference>
<comment type="pathway">
    <text evidence="1">Pyrimidine metabolism; CTP biosynthesis via de novo pathway; UDP from UMP (UMPK route): step 1/1.</text>
</comment>
<evidence type="ECO:0000256" key="1">
    <source>
        <dbReference type="ARBA" id="ARBA00004791"/>
    </source>
</evidence>
<feature type="region of interest" description="Disordered" evidence="7">
    <location>
        <begin position="45"/>
        <end position="134"/>
    </location>
</feature>
<evidence type="ECO:0000259" key="8">
    <source>
        <dbReference type="Pfam" id="PF00696"/>
    </source>
</evidence>
<feature type="region of interest" description="Disordered" evidence="7">
    <location>
        <begin position="1"/>
        <end position="32"/>
    </location>
</feature>
<comment type="caution">
    <text evidence="10">The sequence shown here is derived from an EMBL/GenBank/DDBJ whole genome shotgun (WGS) entry which is preliminary data.</text>
</comment>
<dbReference type="InterPro" id="IPR044822">
    <property type="entry name" value="Myb_DNA-bind_4"/>
</dbReference>
<keyword evidence="11" id="KW-1185">Reference proteome</keyword>
<gene>
    <name evidence="10" type="ORF">OSB04_013778</name>
</gene>
<evidence type="ECO:0000313" key="11">
    <source>
        <dbReference type="Proteomes" id="UP001172457"/>
    </source>
</evidence>
<dbReference type="PANTHER" id="PTHR42833:SF1">
    <property type="entry name" value="UMP KINASE"/>
    <property type="match status" value="1"/>
</dbReference>
<proteinExistence type="inferred from homology"/>
<keyword evidence="6" id="KW-0175">Coiled coil</keyword>
<evidence type="ECO:0000313" key="10">
    <source>
        <dbReference type="EMBL" id="KAJ9559164.1"/>
    </source>
</evidence>
<dbReference type="Gene3D" id="3.40.1160.10">
    <property type="entry name" value="Acetylglutamate kinase-like"/>
    <property type="match status" value="1"/>
</dbReference>
<dbReference type="Pfam" id="PF13837">
    <property type="entry name" value="Myb_DNA-bind_4"/>
    <property type="match status" value="1"/>
</dbReference>
<dbReference type="Proteomes" id="UP001172457">
    <property type="component" value="Chromosome 3"/>
</dbReference>
<sequence length="521" mass="57565">MASSDDEFPLIGDAPPHHHHTSGHQPNPNFHHHQHLAATAHLLSSQPTPINTPQPPPPPRPTPEANGEGYRDGGAFCPHPMVAVPYENDSDPNRSRINGDREELSDGGTPYSYGNKKVKLSASSSGGGGEYRKDREEWSDTAIACLLDAYLDKFMQLNRGNLRGRDWEEVAAVVSERCEKQTKSVEQCKNKVDNLKKRYKLERHRMMNTNGGNAVSHWPWFKKMEQIVGNALPPLKAAVLADENSAGGMSSPVRQSNKRYATATATSSPSCQMTTIKPKPITNARWRRVVFKISGASLTGTSSHSVDPKVAMLIAREVSMACNIGVEVFIFLKSDVSYIACKDSEFDQCDMKASLSGGDSGWWAQFLLWRYMGYNYWYGQKYCLSDWSALEKLGVQARMQSAFSMPEVFEPYSKQRAIRHLEKGRVVIFGGIVHADAFVKGTNADGVVYECDSISSVAFEHISFRELASRGTSTMDMMAATFCEENGIPVVIFNLHEPGNISRALSGEHVGTLIDQTGRVG</sequence>
<name>A0AA38TFP2_9ASTR</name>
<organism evidence="10 11">
    <name type="scientific">Centaurea solstitialis</name>
    <name type="common">yellow star-thistle</name>
    <dbReference type="NCBI Taxonomy" id="347529"/>
    <lineage>
        <taxon>Eukaryota</taxon>
        <taxon>Viridiplantae</taxon>
        <taxon>Streptophyta</taxon>
        <taxon>Embryophyta</taxon>
        <taxon>Tracheophyta</taxon>
        <taxon>Spermatophyta</taxon>
        <taxon>Magnoliopsida</taxon>
        <taxon>eudicotyledons</taxon>
        <taxon>Gunneridae</taxon>
        <taxon>Pentapetalae</taxon>
        <taxon>asterids</taxon>
        <taxon>campanulids</taxon>
        <taxon>Asterales</taxon>
        <taxon>Asteraceae</taxon>
        <taxon>Carduoideae</taxon>
        <taxon>Cardueae</taxon>
        <taxon>Centaureinae</taxon>
        <taxon>Centaurea</taxon>
    </lineage>
</organism>
<comment type="similarity">
    <text evidence="2">Belongs to the UMP kinase family.</text>
</comment>
<protein>
    <recommendedName>
        <fullName evidence="3">UMP kinase</fullName>
        <ecNumber evidence="3">2.7.4.22</ecNumber>
    </recommendedName>
    <alternativeName>
        <fullName evidence="5">Uridine monophosphate kinase</fullName>
    </alternativeName>
</protein>
<evidence type="ECO:0000256" key="3">
    <source>
        <dbReference type="ARBA" id="ARBA00012899"/>
    </source>
</evidence>
<evidence type="ECO:0000256" key="7">
    <source>
        <dbReference type="SAM" id="MobiDB-lite"/>
    </source>
</evidence>
<feature type="domain" description="Myb/SANT-like DNA-binding" evidence="9">
    <location>
        <begin position="135"/>
        <end position="227"/>
    </location>
</feature>
<dbReference type="AlphaFoldDB" id="A0AA38TFP2"/>
<dbReference type="PANTHER" id="PTHR42833">
    <property type="entry name" value="URIDYLATE KINASE"/>
    <property type="match status" value="1"/>
</dbReference>
<dbReference type="InterPro" id="IPR001048">
    <property type="entry name" value="Asp/Glu/Uridylate_kinase"/>
</dbReference>
<dbReference type="FunFam" id="1.10.10.60:FF:000238">
    <property type="entry name" value="Aspartate/glutamate/uridylate kinase family protein"/>
    <property type="match status" value="1"/>
</dbReference>
<dbReference type="EC" id="2.7.4.22" evidence="3"/>
<dbReference type="Pfam" id="PF00696">
    <property type="entry name" value="AA_kinase"/>
    <property type="match status" value="1"/>
</dbReference>
<dbReference type="SUPFAM" id="SSF53633">
    <property type="entry name" value="Carbamate kinase-like"/>
    <property type="match status" value="1"/>
</dbReference>
<feature type="coiled-coil region" evidence="6">
    <location>
        <begin position="178"/>
        <end position="205"/>
    </location>
</feature>
<evidence type="ECO:0000256" key="5">
    <source>
        <dbReference type="ARBA" id="ARBA00032092"/>
    </source>
</evidence>
<evidence type="ECO:0000256" key="4">
    <source>
        <dbReference type="ARBA" id="ARBA00022975"/>
    </source>
</evidence>
<feature type="compositionally biased region" description="Basic and acidic residues" evidence="7">
    <location>
        <begin position="91"/>
        <end position="104"/>
    </location>
</feature>
<keyword evidence="4" id="KW-0665">Pyrimidine biosynthesis</keyword>